<comment type="caution">
    <text evidence="1">The sequence shown here is derived from an EMBL/GenBank/DDBJ whole genome shotgun (WGS) entry which is preliminary data.</text>
</comment>
<organism evidence="1 2">
    <name type="scientific">Dactylosporangium vinaceum</name>
    <dbReference type="NCBI Taxonomy" id="53362"/>
    <lineage>
        <taxon>Bacteria</taxon>
        <taxon>Bacillati</taxon>
        <taxon>Actinomycetota</taxon>
        <taxon>Actinomycetes</taxon>
        <taxon>Micromonosporales</taxon>
        <taxon>Micromonosporaceae</taxon>
        <taxon>Dactylosporangium</taxon>
    </lineage>
</organism>
<evidence type="ECO:0000313" key="2">
    <source>
        <dbReference type="Proteomes" id="UP001589608"/>
    </source>
</evidence>
<gene>
    <name evidence="1" type="ORF">ACFFTR_28460</name>
</gene>
<accession>A0ABV5MDW9</accession>
<protein>
    <recommendedName>
        <fullName evidence="3">Phosphatidate cytidylyltransferase</fullName>
    </recommendedName>
</protein>
<dbReference type="Proteomes" id="UP001589608">
    <property type="component" value="Unassembled WGS sequence"/>
</dbReference>
<sequence>MEGGSVMAVAGLLLAGALAALLLHWEAGFWVLGALAVTWQMAALERRR</sequence>
<dbReference type="EMBL" id="JBHMCA010000051">
    <property type="protein sequence ID" value="MFB9447040.1"/>
    <property type="molecule type" value="Genomic_DNA"/>
</dbReference>
<name>A0ABV5MDW9_9ACTN</name>
<evidence type="ECO:0000313" key="1">
    <source>
        <dbReference type="EMBL" id="MFB9447040.1"/>
    </source>
</evidence>
<dbReference type="RefSeq" id="WP_380029905.1">
    <property type="nucleotide sequence ID" value="NZ_JBHMCA010000051.1"/>
</dbReference>
<proteinExistence type="predicted"/>
<keyword evidence="2" id="KW-1185">Reference proteome</keyword>
<evidence type="ECO:0008006" key="3">
    <source>
        <dbReference type="Google" id="ProtNLM"/>
    </source>
</evidence>
<reference evidence="1 2" key="1">
    <citation type="submission" date="2024-09" db="EMBL/GenBank/DDBJ databases">
        <authorList>
            <person name="Sun Q."/>
            <person name="Mori K."/>
        </authorList>
    </citation>
    <scope>NUCLEOTIDE SEQUENCE [LARGE SCALE GENOMIC DNA]</scope>
    <source>
        <strain evidence="1 2">JCM 3307</strain>
    </source>
</reference>